<protein>
    <submittedName>
        <fullName evidence="1">DNA packaging protein</fullName>
    </submittedName>
</protein>
<dbReference type="OrthoDB" id="7867235at2"/>
<dbReference type="Proteomes" id="UP000466730">
    <property type="component" value="Unassembled WGS sequence"/>
</dbReference>
<proteinExistence type="predicted"/>
<comment type="caution">
    <text evidence="1">The sequence shown here is derived from an EMBL/GenBank/DDBJ whole genome shotgun (WGS) entry which is preliminary data.</text>
</comment>
<evidence type="ECO:0000313" key="1">
    <source>
        <dbReference type="EMBL" id="MRH22635.1"/>
    </source>
</evidence>
<accession>A0A844BLS2</accession>
<name>A0A844BLS2_9RHOB</name>
<gene>
    <name evidence="1" type="ORF">GH815_16785</name>
</gene>
<keyword evidence="2" id="KW-1185">Reference proteome</keyword>
<organism evidence="1 2">
    <name type="scientific">Rhodovulum strictum</name>
    <dbReference type="NCBI Taxonomy" id="58314"/>
    <lineage>
        <taxon>Bacteria</taxon>
        <taxon>Pseudomonadati</taxon>
        <taxon>Pseudomonadota</taxon>
        <taxon>Alphaproteobacteria</taxon>
        <taxon>Rhodobacterales</taxon>
        <taxon>Paracoccaceae</taxon>
        <taxon>Rhodovulum</taxon>
    </lineage>
</organism>
<dbReference type="EMBL" id="WJPO01000035">
    <property type="protein sequence ID" value="MRH22635.1"/>
    <property type="molecule type" value="Genomic_DNA"/>
</dbReference>
<dbReference type="AlphaFoldDB" id="A0A844BLS2"/>
<evidence type="ECO:0000313" key="2">
    <source>
        <dbReference type="Proteomes" id="UP000466730"/>
    </source>
</evidence>
<reference evidence="1 2" key="1">
    <citation type="submission" date="2019-11" db="EMBL/GenBank/DDBJ databases">
        <title>Draft Whole-Genome sequence of the marine photosynthetic bacterium Rhodovulum strictum DSM 11289.</title>
        <authorList>
            <person name="Kyndt J.A."/>
            <person name="Meyer T.E."/>
        </authorList>
    </citation>
    <scope>NUCLEOTIDE SEQUENCE [LARGE SCALE GENOMIC DNA]</scope>
    <source>
        <strain evidence="1 2">DSM 11289</strain>
    </source>
</reference>
<sequence length="168" mass="18102">MRIMRELPGLEGGRAVARIGGADLCNLLRITPAALTGLVKRDLAVKLGHDAYDLAETVGRYVEHLRGTASGRGGEEQVRTLTGERARLARAQADAQELKNATLRGELVPATEVERAWADTLRGLRSQLLAVPSRIRADLGNLTPADVAQIDRIMRDTLADLGEADADD</sequence>